<proteinExistence type="predicted"/>
<reference evidence="2" key="1">
    <citation type="journal article" date="2022" name="Mol. Ecol. Resour.">
        <title>The genomes of chicory, endive, great burdock and yacon provide insights into Asteraceae palaeo-polyploidization history and plant inulin production.</title>
        <authorList>
            <person name="Fan W."/>
            <person name="Wang S."/>
            <person name="Wang H."/>
            <person name="Wang A."/>
            <person name="Jiang F."/>
            <person name="Liu H."/>
            <person name="Zhao H."/>
            <person name="Xu D."/>
            <person name="Zhang Y."/>
        </authorList>
    </citation>
    <scope>NUCLEOTIDE SEQUENCE [LARGE SCALE GENOMIC DNA]</scope>
    <source>
        <strain evidence="2">cv. Niubang</strain>
    </source>
</reference>
<evidence type="ECO:0000313" key="2">
    <source>
        <dbReference type="Proteomes" id="UP001055879"/>
    </source>
</evidence>
<accession>A0ACB9ABA2</accession>
<dbReference type="EMBL" id="CM042054">
    <property type="protein sequence ID" value="KAI3707127.1"/>
    <property type="molecule type" value="Genomic_DNA"/>
</dbReference>
<keyword evidence="2" id="KW-1185">Reference proteome</keyword>
<evidence type="ECO:0000313" key="1">
    <source>
        <dbReference type="EMBL" id="KAI3707127.1"/>
    </source>
</evidence>
<protein>
    <submittedName>
        <fullName evidence="1">Uncharacterized protein</fullName>
    </submittedName>
</protein>
<name>A0ACB9ABA2_ARCLA</name>
<dbReference type="Proteomes" id="UP001055879">
    <property type="component" value="Linkage Group LG08"/>
</dbReference>
<gene>
    <name evidence="1" type="ORF">L6452_25371</name>
</gene>
<comment type="caution">
    <text evidence="1">The sequence shown here is derived from an EMBL/GenBank/DDBJ whole genome shotgun (WGS) entry which is preliminary data.</text>
</comment>
<organism evidence="1 2">
    <name type="scientific">Arctium lappa</name>
    <name type="common">Greater burdock</name>
    <name type="synonym">Lappa major</name>
    <dbReference type="NCBI Taxonomy" id="4217"/>
    <lineage>
        <taxon>Eukaryota</taxon>
        <taxon>Viridiplantae</taxon>
        <taxon>Streptophyta</taxon>
        <taxon>Embryophyta</taxon>
        <taxon>Tracheophyta</taxon>
        <taxon>Spermatophyta</taxon>
        <taxon>Magnoliopsida</taxon>
        <taxon>eudicotyledons</taxon>
        <taxon>Gunneridae</taxon>
        <taxon>Pentapetalae</taxon>
        <taxon>asterids</taxon>
        <taxon>campanulids</taxon>
        <taxon>Asterales</taxon>
        <taxon>Asteraceae</taxon>
        <taxon>Carduoideae</taxon>
        <taxon>Cardueae</taxon>
        <taxon>Arctiinae</taxon>
        <taxon>Arctium</taxon>
    </lineage>
</organism>
<reference evidence="1 2" key="2">
    <citation type="journal article" date="2022" name="Mol. Ecol. Resour.">
        <title>The genomes of chicory, endive, great burdock and yacon provide insights into Asteraceae paleo-polyploidization history and plant inulin production.</title>
        <authorList>
            <person name="Fan W."/>
            <person name="Wang S."/>
            <person name="Wang H."/>
            <person name="Wang A."/>
            <person name="Jiang F."/>
            <person name="Liu H."/>
            <person name="Zhao H."/>
            <person name="Xu D."/>
            <person name="Zhang Y."/>
        </authorList>
    </citation>
    <scope>NUCLEOTIDE SEQUENCE [LARGE SCALE GENOMIC DNA]</scope>
    <source>
        <strain evidence="2">cv. Niubang</strain>
    </source>
</reference>
<sequence>MADFPPPPLHKDFLSFIETILHSPPPPKDLHPSSASFCEDDPPIIGHIQDKIENAFKNLQGEGLFWLIQFWAPLKIAGRRILTTSDQPFLLPDEDDIELLKNYRSCCVKYKYNIEVDKVEVEDDPTNTIISSGTPATAFLNRMPGYLLERVDLMSPLESSAFECELSCSVVLPVFYPSQGCCVGVVECSTSSPDCLLPAFNVLNFELEKAGVKTFDPREHLPYKTICSLQHAKDEIDEALKIICRTLPLPLAQKLQMTLTFLCLH</sequence>